<keyword evidence="2" id="KW-1185">Reference proteome</keyword>
<sequence length="111" mass="13526">DKSKEEYESDIETPEDESLFYYAEEAERIEKKIIKQVYEREFYFQENNKSEEIKKVVYNFGELKDNQVHVFTKFMKNYKNLFVWKPYKFGQTKVLSHAIQTDGPPIKQNFY</sequence>
<protein>
    <submittedName>
        <fullName evidence="1">10227_t:CDS:1</fullName>
    </submittedName>
</protein>
<proteinExistence type="predicted"/>
<evidence type="ECO:0000313" key="1">
    <source>
        <dbReference type="EMBL" id="CAG8789417.1"/>
    </source>
</evidence>
<dbReference type="EMBL" id="CAJVPY010026225">
    <property type="protein sequence ID" value="CAG8789417.1"/>
    <property type="molecule type" value="Genomic_DNA"/>
</dbReference>
<dbReference type="AlphaFoldDB" id="A0A9N9P6Y6"/>
<comment type="caution">
    <text evidence="1">The sequence shown here is derived from an EMBL/GenBank/DDBJ whole genome shotgun (WGS) entry which is preliminary data.</text>
</comment>
<evidence type="ECO:0000313" key="2">
    <source>
        <dbReference type="Proteomes" id="UP000789405"/>
    </source>
</evidence>
<reference evidence="1" key="1">
    <citation type="submission" date="2021-06" db="EMBL/GenBank/DDBJ databases">
        <authorList>
            <person name="Kallberg Y."/>
            <person name="Tangrot J."/>
            <person name="Rosling A."/>
        </authorList>
    </citation>
    <scope>NUCLEOTIDE SEQUENCE</scope>
    <source>
        <strain evidence="1">MA453B</strain>
    </source>
</reference>
<gene>
    <name evidence="1" type="ORF">DERYTH_LOCUS21100</name>
</gene>
<name>A0A9N9P6Y6_9GLOM</name>
<dbReference type="Proteomes" id="UP000789405">
    <property type="component" value="Unassembled WGS sequence"/>
</dbReference>
<accession>A0A9N9P6Y6</accession>
<organism evidence="1 2">
    <name type="scientific">Dentiscutata erythropus</name>
    <dbReference type="NCBI Taxonomy" id="1348616"/>
    <lineage>
        <taxon>Eukaryota</taxon>
        <taxon>Fungi</taxon>
        <taxon>Fungi incertae sedis</taxon>
        <taxon>Mucoromycota</taxon>
        <taxon>Glomeromycotina</taxon>
        <taxon>Glomeromycetes</taxon>
        <taxon>Diversisporales</taxon>
        <taxon>Gigasporaceae</taxon>
        <taxon>Dentiscutata</taxon>
    </lineage>
</organism>
<feature type="non-terminal residue" evidence="1">
    <location>
        <position position="1"/>
    </location>
</feature>